<keyword evidence="1" id="KW-0472">Membrane</keyword>
<protein>
    <submittedName>
        <fullName evidence="2">Uncharacterized protein</fullName>
    </submittedName>
</protein>
<dbReference type="EMBL" id="CAUZLY010000006">
    <property type="protein sequence ID" value="CAK1240850.1"/>
    <property type="molecule type" value="Genomic_DNA"/>
</dbReference>
<proteinExistence type="predicted"/>
<comment type="caution">
    <text evidence="2">The sequence shown here is derived from an EMBL/GenBank/DDBJ whole genome shotgun (WGS) entry which is preliminary data.</text>
</comment>
<organism evidence="2 3">
    <name type="scientific">Fructobacillus cardui</name>
    <dbReference type="NCBI Taxonomy" id="2893170"/>
    <lineage>
        <taxon>Bacteria</taxon>
        <taxon>Bacillati</taxon>
        <taxon>Bacillota</taxon>
        <taxon>Bacilli</taxon>
        <taxon>Lactobacillales</taxon>
        <taxon>Lactobacillaceae</taxon>
        <taxon>Fructobacillus</taxon>
    </lineage>
</organism>
<evidence type="ECO:0000313" key="2">
    <source>
        <dbReference type="EMBL" id="CAK1240850.1"/>
    </source>
</evidence>
<keyword evidence="1" id="KW-0812">Transmembrane</keyword>
<name>A0ABM9MUG3_9LACO</name>
<feature type="transmembrane region" description="Helical" evidence="1">
    <location>
        <begin position="6"/>
        <end position="33"/>
    </location>
</feature>
<gene>
    <name evidence="2" type="ORF">R82641_BJNNKPBH_00751</name>
</gene>
<keyword evidence="1" id="KW-1133">Transmembrane helix</keyword>
<accession>A0ABM9MUG3</accession>
<sequence length="47" mass="5287">MISTIGTYLLVLFASVLTVLAGIIVWAFIYLMFKAVREFKSDNGDMK</sequence>
<evidence type="ECO:0000256" key="1">
    <source>
        <dbReference type="SAM" id="Phobius"/>
    </source>
</evidence>
<reference evidence="2 3" key="1">
    <citation type="submission" date="2023-10" db="EMBL/GenBank/DDBJ databases">
        <authorList>
            <person name="Botero Cardona J."/>
        </authorList>
    </citation>
    <scope>NUCLEOTIDE SEQUENCE [LARGE SCALE GENOMIC DNA]</scope>
    <source>
        <strain evidence="2 3">R-82641</strain>
    </source>
</reference>
<dbReference type="Proteomes" id="UP001314200">
    <property type="component" value="Unassembled WGS sequence"/>
</dbReference>
<keyword evidence="3" id="KW-1185">Reference proteome</keyword>
<dbReference type="RefSeq" id="WP_338347901.1">
    <property type="nucleotide sequence ID" value="NZ_CAUZLY010000006.1"/>
</dbReference>
<evidence type="ECO:0000313" key="3">
    <source>
        <dbReference type="Proteomes" id="UP001314200"/>
    </source>
</evidence>